<dbReference type="EMBL" id="JAVDRF010000003">
    <property type="protein sequence ID" value="MDR6535886.1"/>
    <property type="molecule type" value="Genomic_DNA"/>
</dbReference>
<evidence type="ECO:0008006" key="3">
    <source>
        <dbReference type="Google" id="ProtNLM"/>
    </source>
</evidence>
<evidence type="ECO:0000313" key="2">
    <source>
        <dbReference type="Proteomes" id="UP001184230"/>
    </source>
</evidence>
<name>A0ABU1NCX8_9BURK</name>
<reference evidence="1 2" key="1">
    <citation type="submission" date="2023-07" db="EMBL/GenBank/DDBJ databases">
        <title>Sorghum-associated microbial communities from plants grown in Nebraska, USA.</title>
        <authorList>
            <person name="Schachtman D."/>
        </authorList>
    </citation>
    <scope>NUCLEOTIDE SEQUENCE [LARGE SCALE GENOMIC DNA]</scope>
    <source>
        <strain evidence="1 2">DS1781</strain>
    </source>
</reference>
<dbReference type="Proteomes" id="UP001184230">
    <property type="component" value="Unassembled WGS sequence"/>
</dbReference>
<dbReference type="RefSeq" id="WP_309900388.1">
    <property type="nucleotide sequence ID" value="NZ_JAVDRF010000003.1"/>
</dbReference>
<comment type="caution">
    <text evidence="1">The sequence shown here is derived from an EMBL/GenBank/DDBJ whole genome shotgun (WGS) entry which is preliminary data.</text>
</comment>
<proteinExistence type="predicted"/>
<protein>
    <recommendedName>
        <fullName evidence="3">P pilus assembly protein, chaperone PapD</fullName>
    </recommendedName>
</protein>
<accession>A0ABU1NCX8</accession>
<evidence type="ECO:0000313" key="1">
    <source>
        <dbReference type="EMBL" id="MDR6535886.1"/>
    </source>
</evidence>
<gene>
    <name evidence="1" type="ORF">J2739_001656</name>
</gene>
<keyword evidence="2" id="KW-1185">Reference proteome</keyword>
<organism evidence="1 2">
    <name type="scientific">Variovorax soli</name>
    <dbReference type="NCBI Taxonomy" id="376815"/>
    <lineage>
        <taxon>Bacteria</taxon>
        <taxon>Pseudomonadati</taxon>
        <taxon>Pseudomonadota</taxon>
        <taxon>Betaproteobacteria</taxon>
        <taxon>Burkholderiales</taxon>
        <taxon>Comamonadaceae</taxon>
        <taxon>Variovorax</taxon>
    </lineage>
</organism>
<sequence>MTRLAVFLRRNGAAFRLAVLIAVTATAVVPARAQFSLAVSPPRFELSVKPGEQVREVIELTHSDVRAGAYKLKTADWTLRPDGSVDFSDELLPGSCRPWVAIERRELSITPGRPYRFRFEVAPPANTPPTECRFAVMVEGQQPAAAPGMPIALGARIGVIVYVAVGEVAPVLELAGIAVKTIDGRPTPVLKIRNTGNAHGRLAGFLKGKDADGTLLEVQAATTPIMPGETRDIALVATRPGDTETAVAIRYPIAIEGSLEWGRKGSMPVEQRFAP</sequence>